<evidence type="ECO:0000313" key="1">
    <source>
        <dbReference type="EMBL" id="KYP62077.1"/>
    </source>
</evidence>
<proteinExistence type="predicted"/>
<accession>A0A151T4U1</accession>
<dbReference type="OMA" id="DERYGPK"/>
<organism evidence="1 2">
    <name type="scientific">Cajanus cajan</name>
    <name type="common">Pigeon pea</name>
    <name type="synonym">Cajanus indicus</name>
    <dbReference type="NCBI Taxonomy" id="3821"/>
    <lineage>
        <taxon>Eukaryota</taxon>
        <taxon>Viridiplantae</taxon>
        <taxon>Streptophyta</taxon>
        <taxon>Embryophyta</taxon>
        <taxon>Tracheophyta</taxon>
        <taxon>Spermatophyta</taxon>
        <taxon>Magnoliopsida</taxon>
        <taxon>eudicotyledons</taxon>
        <taxon>Gunneridae</taxon>
        <taxon>Pentapetalae</taxon>
        <taxon>rosids</taxon>
        <taxon>fabids</taxon>
        <taxon>Fabales</taxon>
        <taxon>Fabaceae</taxon>
        <taxon>Papilionoideae</taxon>
        <taxon>50 kb inversion clade</taxon>
        <taxon>NPAAA clade</taxon>
        <taxon>indigoferoid/millettioid clade</taxon>
        <taxon>Phaseoleae</taxon>
        <taxon>Cajanus</taxon>
    </lineage>
</organism>
<name>A0A151T4U1_CAJCA</name>
<dbReference type="CDD" id="cd00303">
    <property type="entry name" value="retropepsin_like"/>
    <property type="match status" value="1"/>
</dbReference>
<gene>
    <name evidence="1" type="ORF">KK1_016599</name>
</gene>
<protein>
    <submittedName>
        <fullName evidence="1">Uncharacterized protein</fullName>
    </submittedName>
</protein>
<dbReference type="AlphaFoldDB" id="A0A151T4U1"/>
<dbReference type="Gene3D" id="2.40.70.10">
    <property type="entry name" value="Acid Proteases"/>
    <property type="match status" value="1"/>
</dbReference>
<sequence length="145" mass="16862">MVRRLLGSQMQPLEQNQRENIFHTKCSINGKLCSLIVDGGSCTNLASSRLVSKLNLKTNPHPRPYKLQWLSEDGEMMVSQQVEVCFSIRRYNDKVLCDEVAMEASHILLRKPWQYDTKAIHDRFTNKISFKHNDQKIIFKKLSPK</sequence>
<dbReference type="PANTHER" id="PTHR35046">
    <property type="entry name" value="ZINC KNUCKLE (CCHC-TYPE) FAMILY PROTEIN"/>
    <property type="match status" value="1"/>
</dbReference>
<evidence type="ECO:0000313" key="2">
    <source>
        <dbReference type="Proteomes" id="UP000075243"/>
    </source>
</evidence>
<dbReference type="InterPro" id="IPR021109">
    <property type="entry name" value="Peptidase_aspartic_dom_sf"/>
</dbReference>
<dbReference type="Proteomes" id="UP000075243">
    <property type="component" value="Chromosome 8"/>
</dbReference>
<keyword evidence="2" id="KW-1185">Reference proteome</keyword>
<reference evidence="1 2" key="1">
    <citation type="journal article" date="2012" name="Nat. Biotechnol.">
        <title>Draft genome sequence of pigeonpea (Cajanus cajan), an orphan legume crop of resource-poor farmers.</title>
        <authorList>
            <person name="Varshney R.K."/>
            <person name="Chen W."/>
            <person name="Li Y."/>
            <person name="Bharti A.K."/>
            <person name="Saxena R.K."/>
            <person name="Schlueter J.A."/>
            <person name="Donoghue M.T."/>
            <person name="Azam S."/>
            <person name="Fan G."/>
            <person name="Whaley A.M."/>
            <person name="Farmer A.D."/>
            <person name="Sheridan J."/>
            <person name="Iwata A."/>
            <person name="Tuteja R."/>
            <person name="Penmetsa R.V."/>
            <person name="Wu W."/>
            <person name="Upadhyaya H.D."/>
            <person name="Yang S.P."/>
            <person name="Shah T."/>
            <person name="Saxena K.B."/>
            <person name="Michael T."/>
            <person name="McCombie W.R."/>
            <person name="Yang B."/>
            <person name="Zhang G."/>
            <person name="Yang H."/>
            <person name="Wang J."/>
            <person name="Spillane C."/>
            <person name="Cook D.R."/>
            <person name="May G.D."/>
            <person name="Xu X."/>
            <person name="Jackson S.A."/>
        </authorList>
    </citation>
    <scope>NUCLEOTIDE SEQUENCE [LARGE SCALE GENOMIC DNA]</scope>
    <source>
        <strain evidence="2">cv. Asha</strain>
    </source>
</reference>
<dbReference type="Gramene" id="C.cajan_16125.t">
    <property type="protein sequence ID" value="C.cajan_16125.t.cds1"/>
    <property type="gene ID" value="C.cajan_16125"/>
</dbReference>
<dbReference type="EMBL" id="CM003610">
    <property type="protein sequence ID" value="KYP62077.1"/>
    <property type="molecule type" value="Genomic_DNA"/>
</dbReference>
<dbReference type="PANTHER" id="PTHR35046:SF9">
    <property type="entry name" value="RNA-DIRECTED DNA POLYMERASE"/>
    <property type="match status" value="1"/>
</dbReference>